<dbReference type="InterPro" id="IPR027417">
    <property type="entry name" value="P-loop_NTPase"/>
</dbReference>
<gene>
    <name evidence="1" type="ORF">ACFL27_20915</name>
</gene>
<dbReference type="SUPFAM" id="SSF52540">
    <property type="entry name" value="P-loop containing nucleoside triphosphate hydrolases"/>
    <property type="match status" value="1"/>
</dbReference>
<dbReference type="EC" id="2.8.2.-" evidence="1"/>
<organism evidence="1 2">
    <name type="scientific">candidate division CSSED10-310 bacterium</name>
    <dbReference type="NCBI Taxonomy" id="2855610"/>
    <lineage>
        <taxon>Bacteria</taxon>
        <taxon>Bacteria division CSSED10-310</taxon>
    </lineage>
</organism>
<name>A0ABV6Z2J3_UNCC1</name>
<dbReference type="PANTHER" id="PTHR36451:SF1">
    <property type="entry name" value="OMEGA-HYDROXY-BETA-DIHYDROMENAQUINONE-9 SULFOTRANSFERASE STF3"/>
    <property type="match status" value="1"/>
</dbReference>
<accession>A0ABV6Z2J3</accession>
<evidence type="ECO:0000313" key="2">
    <source>
        <dbReference type="Proteomes" id="UP001594351"/>
    </source>
</evidence>
<evidence type="ECO:0000313" key="1">
    <source>
        <dbReference type="EMBL" id="MFC1852668.1"/>
    </source>
</evidence>
<keyword evidence="1" id="KW-0808">Transferase</keyword>
<sequence>MVNNFWNALLPRISPSFLIGITLGDFGNLLRQNRFAVEPRQAMRVLVISCFALINTLIRRREEKLFGSSVSQMEVRAPLFILGAGRCGTTFLHNLLSIDQRYAFPNYYQVRNPHTFLLTERFVTRISASLLPKKRVQDNVNITWQSPDEDEFAISLMTLHSPLLSLLFPHQRQFYDQYHLLDELTELERSKWLQGWMSFLRKLTYKYRRPLILKSPWHLGRLKTILEIFPGAKFVHIVRNPYHVFQSFLHSSERLYQHWSFQQIPFEHIVEAWFSRHQRAYDIFFEYRQKIPRNCLCDVRFEDLERHPVAQIKEIYNTLELPPFSNVKPHLERYLKTLTNYEKNVKTELTAELKRRILKCYLRSFEEYGYEI</sequence>
<dbReference type="EMBL" id="JBHPBY010000347">
    <property type="protein sequence ID" value="MFC1852668.1"/>
    <property type="molecule type" value="Genomic_DNA"/>
</dbReference>
<proteinExistence type="predicted"/>
<protein>
    <submittedName>
        <fullName evidence="1">Sulfotransferase</fullName>
        <ecNumber evidence="1">2.8.2.-</ecNumber>
    </submittedName>
</protein>
<dbReference type="Proteomes" id="UP001594351">
    <property type="component" value="Unassembled WGS sequence"/>
</dbReference>
<dbReference type="GO" id="GO:0016740">
    <property type="term" value="F:transferase activity"/>
    <property type="evidence" value="ECO:0007669"/>
    <property type="project" value="UniProtKB-KW"/>
</dbReference>
<dbReference type="Gene3D" id="3.40.50.300">
    <property type="entry name" value="P-loop containing nucleotide triphosphate hydrolases"/>
    <property type="match status" value="1"/>
</dbReference>
<keyword evidence="2" id="KW-1185">Reference proteome</keyword>
<dbReference type="PANTHER" id="PTHR36451">
    <property type="entry name" value="PAPS-DEPENDENT SULFOTRANSFERASE STF3"/>
    <property type="match status" value="1"/>
</dbReference>
<dbReference type="Pfam" id="PF13469">
    <property type="entry name" value="Sulfotransfer_3"/>
    <property type="match status" value="1"/>
</dbReference>
<reference evidence="1 2" key="1">
    <citation type="submission" date="2024-09" db="EMBL/GenBank/DDBJ databases">
        <title>Laminarin stimulates single cell rates of sulfate reduction while oxygen inhibits transcriptomic activity in coastal marine sediment.</title>
        <authorList>
            <person name="Lindsay M."/>
            <person name="Orcutt B."/>
            <person name="Emerson D."/>
            <person name="Stepanauskas R."/>
            <person name="D'Angelo T."/>
        </authorList>
    </citation>
    <scope>NUCLEOTIDE SEQUENCE [LARGE SCALE GENOMIC DNA]</scope>
    <source>
        <strain evidence="1">SAG AM-311-K15</strain>
    </source>
</reference>
<dbReference type="InterPro" id="IPR052736">
    <property type="entry name" value="Stf3_sulfotransferase"/>
</dbReference>
<comment type="caution">
    <text evidence="1">The sequence shown here is derived from an EMBL/GenBank/DDBJ whole genome shotgun (WGS) entry which is preliminary data.</text>
</comment>